<sequence length="60" mass="6749">MRIALCPWSLPLERTIPIRVEGSNAGYAADEKPEWDRSYQKPLPRTTRLRLDPGAALPSS</sequence>
<feature type="region of interest" description="Disordered" evidence="1">
    <location>
        <begin position="27"/>
        <end position="60"/>
    </location>
</feature>
<organism evidence="2">
    <name type="scientific">Uncultured Desulfatiglans sp</name>
    <dbReference type="NCBI Taxonomy" id="1748965"/>
    <lineage>
        <taxon>Bacteria</taxon>
        <taxon>Pseudomonadati</taxon>
        <taxon>Thermodesulfobacteriota</taxon>
        <taxon>Desulfobacteria</taxon>
        <taxon>Desulfatiglandales</taxon>
        <taxon>Desulfatiglandaceae</taxon>
        <taxon>Desulfatiglans</taxon>
        <taxon>environmental samples</taxon>
    </lineage>
</organism>
<proteinExistence type="predicted"/>
<protein>
    <submittedName>
        <fullName evidence="2">Uncharacterized protein</fullName>
    </submittedName>
</protein>
<evidence type="ECO:0000256" key="1">
    <source>
        <dbReference type="SAM" id="MobiDB-lite"/>
    </source>
</evidence>
<reference evidence="2" key="1">
    <citation type="submission" date="2018-07" db="EMBL/GenBank/DDBJ databases">
        <authorList>
            <consortium name="Genoscope - CEA"/>
            <person name="William W."/>
        </authorList>
    </citation>
    <scope>NUCLEOTIDE SEQUENCE</scope>
    <source>
        <strain evidence="2">IK1</strain>
    </source>
</reference>
<accession>A0A653AB56</accession>
<evidence type="ECO:0000313" key="2">
    <source>
        <dbReference type="EMBL" id="VBB45287.1"/>
    </source>
</evidence>
<dbReference type="AlphaFoldDB" id="A0A653AB56"/>
<name>A0A653AB56_UNCDX</name>
<gene>
    <name evidence="2" type="ORF">TRIP_B350294</name>
</gene>
<dbReference type="EMBL" id="UPXX01000029">
    <property type="protein sequence ID" value="VBB45287.1"/>
    <property type="molecule type" value="Genomic_DNA"/>
</dbReference>
<feature type="compositionally biased region" description="Basic and acidic residues" evidence="1">
    <location>
        <begin position="29"/>
        <end position="39"/>
    </location>
</feature>